<evidence type="ECO:0000256" key="1">
    <source>
        <dbReference type="SAM" id="MobiDB-lite"/>
    </source>
</evidence>
<gene>
    <name evidence="3" type="ORF">M409DRAFT_66278</name>
</gene>
<evidence type="ECO:0000256" key="2">
    <source>
        <dbReference type="SAM" id="Phobius"/>
    </source>
</evidence>
<organism evidence="3 4">
    <name type="scientific">Zasmidium cellare ATCC 36951</name>
    <dbReference type="NCBI Taxonomy" id="1080233"/>
    <lineage>
        <taxon>Eukaryota</taxon>
        <taxon>Fungi</taxon>
        <taxon>Dikarya</taxon>
        <taxon>Ascomycota</taxon>
        <taxon>Pezizomycotina</taxon>
        <taxon>Dothideomycetes</taxon>
        <taxon>Dothideomycetidae</taxon>
        <taxon>Mycosphaerellales</taxon>
        <taxon>Mycosphaerellaceae</taxon>
        <taxon>Zasmidium</taxon>
    </lineage>
</organism>
<feature type="transmembrane region" description="Helical" evidence="2">
    <location>
        <begin position="180"/>
        <end position="204"/>
    </location>
</feature>
<evidence type="ECO:0008006" key="5">
    <source>
        <dbReference type="Google" id="ProtNLM"/>
    </source>
</evidence>
<dbReference type="EMBL" id="ML993594">
    <property type="protein sequence ID" value="KAF2167273.1"/>
    <property type="molecule type" value="Genomic_DNA"/>
</dbReference>
<accession>A0A6A6CKY4</accession>
<keyword evidence="2" id="KW-0472">Membrane</keyword>
<protein>
    <recommendedName>
        <fullName evidence="5">Integral membrane protein</fullName>
    </recommendedName>
</protein>
<feature type="transmembrane region" description="Helical" evidence="2">
    <location>
        <begin position="144"/>
        <end position="168"/>
    </location>
</feature>
<name>A0A6A6CKY4_ZASCE</name>
<dbReference type="RefSeq" id="XP_033668162.1">
    <property type="nucleotide sequence ID" value="XM_033816866.1"/>
</dbReference>
<keyword evidence="2" id="KW-0812">Transmembrane</keyword>
<feature type="transmembrane region" description="Helical" evidence="2">
    <location>
        <begin position="354"/>
        <end position="375"/>
    </location>
</feature>
<dbReference type="Proteomes" id="UP000799537">
    <property type="component" value="Unassembled WGS sequence"/>
</dbReference>
<reference evidence="3" key="1">
    <citation type="journal article" date="2020" name="Stud. Mycol.">
        <title>101 Dothideomycetes genomes: a test case for predicting lifestyles and emergence of pathogens.</title>
        <authorList>
            <person name="Haridas S."/>
            <person name="Albert R."/>
            <person name="Binder M."/>
            <person name="Bloem J."/>
            <person name="Labutti K."/>
            <person name="Salamov A."/>
            <person name="Andreopoulos B."/>
            <person name="Baker S."/>
            <person name="Barry K."/>
            <person name="Bills G."/>
            <person name="Bluhm B."/>
            <person name="Cannon C."/>
            <person name="Castanera R."/>
            <person name="Culley D."/>
            <person name="Daum C."/>
            <person name="Ezra D."/>
            <person name="Gonzalez J."/>
            <person name="Henrissat B."/>
            <person name="Kuo A."/>
            <person name="Liang C."/>
            <person name="Lipzen A."/>
            <person name="Lutzoni F."/>
            <person name="Magnuson J."/>
            <person name="Mondo S."/>
            <person name="Nolan M."/>
            <person name="Ohm R."/>
            <person name="Pangilinan J."/>
            <person name="Park H.-J."/>
            <person name="Ramirez L."/>
            <person name="Alfaro M."/>
            <person name="Sun H."/>
            <person name="Tritt A."/>
            <person name="Yoshinaga Y."/>
            <person name="Zwiers L.-H."/>
            <person name="Turgeon B."/>
            <person name="Goodwin S."/>
            <person name="Spatafora J."/>
            <person name="Crous P."/>
            <person name="Grigoriev I."/>
        </authorList>
    </citation>
    <scope>NUCLEOTIDE SEQUENCE</scope>
    <source>
        <strain evidence="3">ATCC 36951</strain>
    </source>
</reference>
<sequence>MSGATADIARRNTHCEAAREPLRGERDLRLQKEKTSGPLPSFNPTRARFTLMARASAPKDLDSDDDDSKGFEGGAPAGGTDDKLPSNVEYKYSNRDNRKGRHGLVVRPTQNGEQIVLTPPRTSSFRQILKGIWRMFTYFPIWDVSWLVAVTFTVGSIVWVLNGFFVFLPFAPKVGFNGQALYGGGITAFIRATIFELGSAFLMLEAINENRTGCFGWAVEHIGESEDSEAGTATQVVPLKESCSHHHQNTSNVVGKPSLVSRLTNPVQAASTSEGEHSWVWWPSSMELRSHYLHDVGFLASLIQAIAATVFWVSGITALPGIFDHMSKPLIDALYWTPQVIGACGFWTPDLSTLGWHVGFWNLIGGIGFLMCPCFGYSSAHWAQYQACLSSFWGSWSFLVGSTLQWYESLEKHPVEVEKQRPS</sequence>
<evidence type="ECO:0000313" key="4">
    <source>
        <dbReference type="Proteomes" id="UP000799537"/>
    </source>
</evidence>
<keyword evidence="2" id="KW-1133">Transmembrane helix</keyword>
<dbReference type="OrthoDB" id="2603at2759"/>
<dbReference type="GeneID" id="54570138"/>
<proteinExistence type="predicted"/>
<evidence type="ECO:0000313" key="3">
    <source>
        <dbReference type="EMBL" id="KAF2167273.1"/>
    </source>
</evidence>
<keyword evidence="4" id="KW-1185">Reference proteome</keyword>
<feature type="region of interest" description="Disordered" evidence="1">
    <location>
        <begin position="1"/>
        <end position="88"/>
    </location>
</feature>
<dbReference type="AlphaFoldDB" id="A0A6A6CKY4"/>
<feature type="compositionally biased region" description="Basic and acidic residues" evidence="1">
    <location>
        <begin position="8"/>
        <end position="35"/>
    </location>
</feature>
<feature type="transmembrane region" description="Helical" evidence="2">
    <location>
        <begin position="296"/>
        <end position="323"/>
    </location>
</feature>